<gene>
    <name evidence="3" type="ORF">MGAL_10B065004</name>
</gene>
<evidence type="ECO:0000256" key="1">
    <source>
        <dbReference type="SAM" id="MobiDB-lite"/>
    </source>
</evidence>
<proteinExistence type="predicted"/>
<accession>A0A8B6EA85</accession>
<dbReference type="EMBL" id="UYJE01004765">
    <property type="protein sequence ID" value="VDI31164.1"/>
    <property type="molecule type" value="Genomic_DNA"/>
</dbReference>
<name>A0A8B6EA85_MYTGA</name>
<keyword evidence="2" id="KW-0472">Membrane</keyword>
<reference evidence="3" key="1">
    <citation type="submission" date="2018-11" db="EMBL/GenBank/DDBJ databases">
        <authorList>
            <person name="Alioto T."/>
            <person name="Alioto T."/>
        </authorList>
    </citation>
    <scope>NUCLEOTIDE SEQUENCE</scope>
</reference>
<feature type="transmembrane region" description="Helical" evidence="2">
    <location>
        <begin position="183"/>
        <end position="204"/>
    </location>
</feature>
<keyword evidence="2" id="KW-0812">Transmembrane</keyword>
<keyword evidence="4" id="KW-1185">Reference proteome</keyword>
<comment type="caution">
    <text evidence="3">The sequence shown here is derived from an EMBL/GenBank/DDBJ whole genome shotgun (WGS) entry which is preliminary data.</text>
</comment>
<evidence type="ECO:0000256" key="2">
    <source>
        <dbReference type="SAM" id="Phobius"/>
    </source>
</evidence>
<evidence type="ECO:0000313" key="4">
    <source>
        <dbReference type="Proteomes" id="UP000596742"/>
    </source>
</evidence>
<sequence>MEEKLKKLGFFISIQCFKLSFGQFCYDIKPNGREVRYCCANSELKNGQCVECKIGFYTEAGGSCKPCNTNYYGYKCIEYCICRQNQICDNVFGCIDVTVSTDTYYITTDFIIFSTEATLSKNTEMTTESATFHATYETTIQHQQENESQYTTARIRDKNHVTHPLVVNSVQDQSVISITKQQLIIFSLSAVGFFLLLGLLFLCWRYKEKAKSRHITNLSLKDQGEFANRDKNEEADFNKDNKSNTSCSFESLYDEIDESSMIKSFKRLQIISQISNPYLDVIDEPKIPTKNKNQLSVSSCYLTPVTRNEKSKHLSDNTYIDVISGSESPKSCQSTTSDESNYLTPVNSHRLDNCIGSLGSDTCLNDEGDYLQPYTSVLSTQIYLLQENADFSKNHQAHDDNSYSNDELNEHKYSHLYQQLNDGWETKPPTYMTTFSKSRHDATETDASTPYDITPSKFPNESVPVTDRNAPSGIVQNKDLLVKEDNVPSSNSSFSSLKEGVTVISDNTTLFFTSCHSSNEDITITDNIETDNSDPLLDISHRNENQHDKCSIICDMEEHSFNCTHEVSLKEQETNISIESYVIIPDKVTDDFQSSI</sequence>
<dbReference type="OrthoDB" id="6179602at2759"/>
<dbReference type="AlphaFoldDB" id="A0A8B6EA85"/>
<keyword evidence="2" id="KW-1133">Transmembrane helix</keyword>
<dbReference type="Proteomes" id="UP000596742">
    <property type="component" value="Unassembled WGS sequence"/>
</dbReference>
<organism evidence="3 4">
    <name type="scientific">Mytilus galloprovincialis</name>
    <name type="common">Mediterranean mussel</name>
    <dbReference type="NCBI Taxonomy" id="29158"/>
    <lineage>
        <taxon>Eukaryota</taxon>
        <taxon>Metazoa</taxon>
        <taxon>Spiralia</taxon>
        <taxon>Lophotrochozoa</taxon>
        <taxon>Mollusca</taxon>
        <taxon>Bivalvia</taxon>
        <taxon>Autobranchia</taxon>
        <taxon>Pteriomorphia</taxon>
        <taxon>Mytilida</taxon>
        <taxon>Mytiloidea</taxon>
        <taxon>Mytilidae</taxon>
        <taxon>Mytilinae</taxon>
        <taxon>Mytilus</taxon>
    </lineage>
</organism>
<feature type="region of interest" description="Disordered" evidence="1">
    <location>
        <begin position="436"/>
        <end position="471"/>
    </location>
</feature>
<protein>
    <submittedName>
        <fullName evidence="3">Uncharacterized protein</fullName>
    </submittedName>
</protein>
<evidence type="ECO:0000313" key="3">
    <source>
        <dbReference type="EMBL" id="VDI31164.1"/>
    </source>
</evidence>